<dbReference type="SUPFAM" id="SSF50249">
    <property type="entry name" value="Nucleic acid-binding proteins"/>
    <property type="match status" value="1"/>
</dbReference>
<keyword evidence="6 10" id="KW-0378">Hydrolase</keyword>
<dbReference type="PANTHER" id="PTHR32120:SF11">
    <property type="entry name" value="SMALL RIBOSOMAL SUBUNIT BIOGENESIS GTPASE RSGA 1, MITOCHONDRIAL-RELATED"/>
    <property type="match status" value="1"/>
</dbReference>
<feature type="binding site" evidence="10">
    <location>
        <begin position="112"/>
        <end position="115"/>
    </location>
    <ligand>
        <name>GTP</name>
        <dbReference type="ChEBI" id="CHEBI:37565"/>
    </ligand>
</feature>
<keyword evidence="1 10" id="KW-0963">Cytoplasm</keyword>
<accession>A0ABS0T743</accession>
<evidence type="ECO:0000256" key="9">
    <source>
        <dbReference type="ARBA" id="ARBA00023134"/>
    </source>
</evidence>
<evidence type="ECO:0000256" key="6">
    <source>
        <dbReference type="ARBA" id="ARBA00022801"/>
    </source>
</evidence>
<sequence>MKTGRIIRSLSGVYRVDVEGTLYDAKARGLFRKKQITPIVGDIVDIDVETHASGYIHKIHDRRNELKRPPVSNIDLLVVVMSAVEPEFSTQLLDRFLVIAHSYGLMPRIVVTKKDLATDKQRKMIEDTLSIYEEIGYRTQFVGMEEDISQVVSVWESGLAVLSGQSGVGKSTLINHYRPDLNLATSEISQSLNRGRHTTRHVELYQRHNGFIADTPGFSALDFSHIEKEDLRDYFIEISQAGTQCKFRDCYHINEPKCAVKQQEEQNQIAKFRYDHYLQLFNEISNRKVRY</sequence>
<dbReference type="CDD" id="cd04466">
    <property type="entry name" value="S1_YloQ_GTPase"/>
    <property type="match status" value="1"/>
</dbReference>
<feature type="binding site" evidence="10">
    <location>
        <position position="252"/>
    </location>
    <ligand>
        <name>Zn(2+)</name>
        <dbReference type="ChEBI" id="CHEBI:29105"/>
    </ligand>
</feature>
<feature type="binding site" evidence="10">
    <location>
        <position position="245"/>
    </location>
    <ligand>
        <name>Zn(2+)</name>
        <dbReference type="ChEBI" id="CHEBI:29105"/>
    </ligand>
</feature>
<comment type="similarity">
    <text evidence="10">Belongs to the TRAFAC class YlqF/YawG GTPase family. RsgA subfamily.</text>
</comment>
<protein>
    <recommendedName>
        <fullName evidence="10">Small ribosomal subunit biogenesis GTPase RsgA</fullName>
        <ecNumber evidence="10">3.6.1.-</ecNumber>
    </recommendedName>
</protein>
<evidence type="ECO:0000256" key="10">
    <source>
        <dbReference type="HAMAP-Rule" id="MF_01820"/>
    </source>
</evidence>
<evidence type="ECO:0000259" key="12">
    <source>
        <dbReference type="PROSITE" id="PS51721"/>
    </source>
</evidence>
<keyword evidence="3 10" id="KW-0479">Metal-binding</keyword>
<evidence type="ECO:0000256" key="3">
    <source>
        <dbReference type="ARBA" id="ARBA00022723"/>
    </source>
</evidence>
<comment type="cofactor">
    <cofactor evidence="10">
        <name>Zn(2+)</name>
        <dbReference type="ChEBI" id="CHEBI:29105"/>
    </cofactor>
    <text evidence="10">Binds 1 zinc ion per subunit.</text>
</comment>
<dbReference type="Pfam" id="PF03193">
    <property type="entry name" value="RsgA_GTPase"/>
    <property type="match status" value="1"/>
</dbReference>
<evidence type="ECO:0000256" key="4">
    <source>
        <dbReference type="ARBA" id="ARBA00022730"/>
    </source>
</evidence>
<proteinExistence type="inferred from homology"/>
<keyword evidence="14" id="KW-1185">Reference proteome</keyword>
<dbReference type="SUPFAM" id="SSF52540">
    <property type="entry name" value="P-loop containing nucleoside triphosphate hydrolases"/>
    <property type="match status" value="1"/>
</dbReference>
<dbReference type="InterPro" id="IPR030378">
    <property type="entry name" value="G_CP_dom"/>
</dbReference>
<evidence type="ECO:0000256" key="8">
    <source>
        <dbReference type="ARBA" id="ARBA00022884"/>
    </source>
</evidence>
<dbReference type="HAMAP" id="MF_01820">
    <property type="entry name" value="GTPase_RsgA"/>
    <property type="match status" value="1"/>
</dbReference>
<dbReference type="InterPro" id="IPR010914">
    <property type="entry name" value="RsgA_GTPase_dom"/>
</dbReference>
<feature type="binding site" evidence="10">
    <location>
        <position position="250"/>
    </location>
    <ligand>
        <name>Zn(2+)</name>
        <dbReference type="ChEBI" id="CHEBI:29105"/>
    </ligand>
</feature>
<dbReference type="Gene3D" id="2.40.50.140">
    <property type="entry name" value="Nucleic acid-binding proteins"/>
    <property type="match status" value="1"/>
</dbReference>
<keyword evidence="8 10" id="KW-0694">RNA-binding</keyword>
<evidence type="ECO:0000256" key="2">
    <source>
        <dbReference type="ARBA" id="ARBA00022517"/>
    </source>
</evidence>
<keyword evidence="7 10" id="KW-0862">Zinc</keyword>
<evidence type="ECO:0000313" key="13">
    <source>
        <dbReference type="EMBL" id="MBI5974566.1"/>
    </source>
</evidence>
<dbReference type="InterPro" id="IPR012340">
    <property type="entry name" value="NA-bd_OB-fold"/>
</dbReference>
<dbReference type="InterPro" id="IPR031944">
    <property type="entry name" value="RsgA_N"/>
</dbReference>
<comment type="subcellular location">
    <subcellularLocation>
        <location evidence="10">Cytoplasm</location>
    </subcellularLocation>
</comment>
<dbReference type="EC" id="3.6.1.-" evidence="10"/>
<dbReference type="PROSITE" id="PS51721">
    <property type="entry name" value="G_CP"/>
    <property type="match status" value="1"/>
</dbReference>
<dbReference type="InterPro" id="IPR027417">
    <property type="entry name" value="P-loop_NTPase"/>
</dbReference>
<evidence type="ECO:0000259" key="11">
    <source>
        <dbReference type="PROSITE" id="PS50936"/>
    </source>
</evidence>
<comment type="function">
    <text evidence="10">One of several proteins that assist in the late maturation steps of the functional core of the 30S ribosomal subunit. Helps release RbfA from mature subunits. May play a role in the assembly of ribosomal proteins into the subunit. Circularly permuted GTPase that catalyzes slow GTP hydrolysis, GTPase activity is stimulated by the 30S ribosomal subunit.</text>
</comment>
<evidence type="ECO:0000256" key="7">
    <source>
        <dbReference type="ARBA" id="ARBA00022833"/>
    </source>
</evidence>
<evidence type="ECO:0000256" key="1">
    <source>
        <dbReference type="ARBA" id="ARBA00022490"/>
    </source>
</evidence>
<keyword evidence="9 10" id="KW-0342">GTP-binding</keyword>
<keyword evidence="4 10" id="KW-0699">rRNA-binding</keyword>
<dbReference type="Proteomes" id="UP000751852">
    <property type="component" value="Unassembled WGS sequence"/>
</dbReference>
<evidence type="ECO:0000256" key="5">
    <source>
        <dbReference type="ARBA" id="ARBA00022741"/>
    </source>
</evidence>
<keyword evidence="2 10" id="KW-0690">Ribosome biogenesis</keyword>
<feature type="domain" description="CP-type G" evidence="12">
    <location>
        <begin position="63"/>
        <end position="221"/>
    </location>
</feature>
<dbReference type="NCBIfam" id="TIGR00157">
    <property type="entry name" value="ribosome small subunit-dependent GTPase A"/>
    <property type="match status" value="1"/>
</dbReference>
<dbReference type="PANTHER" id="PTHR32120">
    <property type="entry name" value="SMALL RIBOSOMAL SUBUNIT BIOGENESIS GTPASE RSGA"/>
    <property type="match status" value="1"/>
</dbReference>
<dbReference type="RefSeq" id="WP_198617358.1">
    <property type="nucleotide sequence ID" value="NZ_JABANU010000005.1"/>
</dbReference>
<dbReference type="Pfam" id="PF16745">
    <property type="entry name" value="RsgA_N"/>
    <property type="match status" value="1"/>
</dbReference>
<reference evidence="13 14" key="1">
    <citation type="submission" date="2020-04" db="EMBL/GenBank/DDBJ databases">
        <title>Staphylococcus species from domestic dog.</title>
        <authorList>
            <person name="Paterson G.K."/>
        </authorList>
    </citation>
    <scope>NUCLEOTIDE SEQUENCE [LARGE SCALE GENOMIC DNA]</scope>
    <source>
        <strain evidence="13 14">H16/1A</strain>
    </source>
</reference>
<dbReference type="CDD" id="cd01854">
    <property type="entry name" value="YjeQ_EngC"/>
    <property type="match status" value="1"/>
</dbReference>
<dbReference type="PROSITE" id="PS50936">
    <property type="entry name" value="ENGC_GTPASE"/>
    <property type="match status" value="1"/>
</dbReference>
<organism evidence="13 14">
    <name type="scientific">Staphylococcus canis</name>
    <dbReference type="NCBI Taxonomy" id="2724942"/>
    <lineage>
        <taxon>Bacteria</taxon>
        <taxon>Bacillati</taxon>
        <taxon>Bacillota</taxon>
        <taxon>Bacilli</taxon>
        <taxon>Bacillales</taxon>
        <taxon>Staphylococcaceae</taxon>
        <taxon>Staphylococcus</taxon>
    </lineage>
</organism>
<feature type="domain" description="EngC GTPase" evidence="11">
    <location>
        <begin position="72"/>
        <end position="219"/>
    </location>
</feature>
<gene>
    <name evidence="10 13" type="primary">rsgA</name>
    <name evidence="13" type="ORF">HHH54_03005</name>
</gene>
<comment type="caution">
    <text evidence="13">The sequence shown here is derived from an EMBL/GenBank/DDBJ whole genome shotgun (WGS) entry which is preliminary data.</text>
</comment>
<dbReference type="Gene3D" id="3.40.50.300">
    <property type="entry name" value="P-loop containing nucleotide triphosphate hydrolases"/>
    <property type="match status" value="1"/>
</dbReference>
<feature type="binding site" evidence="10">
    <location>
        <begin position="164"/>
        <end position="172"/>
    </location>
    <ligand>
        <name>GTP</name>
        <dbReference type="ChEBI" id="CHEBI:37565"/>
    </ligand>
</feature>
<feature type="binding site" evidence="10">
    <location>
        <position position="258"/>
    </location>
    <ligand>
        <name>Zn(2+)</name>
        <dbReference type="ChEBI" id="CHEBI:29105"/>
    </ligand>
</feature>
<dbReference type="InterPro" id="IPR004881">
    <property type="entry name" value="Ribosome_biogen_GTPase_RsgA"/>
</dbReference>
<keyword evidence="5 10" id="KW-0547">Nucleotide-binding</keyword>
<evidence type="ECO:0000313" key="14">
    <source>
        <dbReference type="Proteomes" id="UP000751852"/>
    </source>
</evidence>
<dbReference type="EMBL" id="JABANU010000005">
    <property type="protein sequence ID" value="MBI5974566.1"/>
    <property type="molecule type" value="Genomic_DNA"/>
</dbReference>
<comment type="subunit">
    <text evidence="10">Monomer. Associates with 30S ribosomal subunit, binds 16S rRNA.</text>
</comment>
<dbReference type="Gene3D" id="1.10.40.50">
    <property type="entry name" value="Probable gtpase engc, domain 3"/>
    <property type="match status" value="1"/>
</dbReference>
<name>A0ABS0T743_9STAP</name>